<evidence type="ECO:0000313" key="16">
    <source>
        <dbReference type="EMBL" id="MBW45951.1"/>
    </source>
</evidence>
<keyword evidence="5" id="KW-0245">EGF-like domain</keyword>
<feature type="signal peptide" evidence="15">
    <location>
        <begin position="1"/>
        <end position="21"/>
    </location>
</feature>
<feature type="disulfide bond" evidence="14">
    <location>
        <begin position="132"/>
        <end position="147"/>
    </location>
</feature>
<reference evidence="16" key="1">
    <citation type="submission" date="2018-01" db="EMBL/GenBank/DDBJ databases">
        <title>An insight into the sialome of Amazonian anophelines.</title>
        <authorList>
            <person name="Ribeiro J.M."/>
            <person name="Scarpassa V."/>
            <person name="Calvo E."/>
        </authorList>
    </citation>
    <scope>NUCLEOTIDE SEQUENCE</scope>
    <source>
        <tissue evidence="16">Salivary glands</tissue>
    </source>
</reference>
<evidence type="ECO:0000256" key="6">
    <source>
        <dbReference type="ARBA" id="ARBA00022583"/>
    </source>
</evidence>
<dbReference type="InterPro" id="IPR050685">
    <property type="entry name" value="LDLR"/>
</dbReference>
<evidence type="ECO:0000256" key="4">
    <source>
        <dbReference type="ARBA" id="ARBA00022525"/>
    </source>
</evidence>
<sequence>MRVMTGFGLVWCVLLLSYVQSAVPVQPGSTTTTSTTTTQATVTVTPLSPTIRRRFDYDRLFAENSNETTCSGDKFRCNNGRCILKRWQCDGEKDCADGSDEDAEKCQTKVCSSEEFTCRSGTGNCIPLSWMCDQNRDCADGSDESTCSEYSKWKLLFPFLSSSLSLPLPPALIYVHE</sequence>
<evidence type="ECO:0000256" key="8">
    <source>
        <dbReference type="ARBA" id="ARBA00022737"/>
    </source>
</evidence>
<proteinExistence type="predicted"/>
<keyword evidence="4" id="KW-0964">Secreted</keyword>
<dbReference type="PROSITE" id="PS50068">
    <property type="entry name" value="LDLRA_2"/>
    <property type="match status" value="2"/>
</dbReference>
<evidence type="ECO:0000256" key="11">
    <source>
        <dbReference type="ARBA" id="ARBA00023157"/>
    </source>
</evidence>
<feature type="chain" id="PRO_5014682367" evidence="15">
    <location>
        <begin position="22"/>
        <end position="177"/>
    </location>
</feature>
<evidence type="ECO:0000256" key="12">
    <source>
        <dbReference type="ARBA" id="ARBA00023170"/>
    </source>
</evidence>
<evidence type="ECO:0000256" key="15">
    <source>
        <dbReference type="SAM" id="SignalP"/>
    </source>
</evidence>
<dbReference type="GO" id="GO:0005576">
    <property type="term" value="C:extracellular region"/>
    <property type="evidence" value="ECO:0007669"/>
    <property type="project" value="UniProtKB-SubCell"/>
</dbReference>
<comment type="caution">
    <text evidence="14">Lacks conserved residue(s) required for the propagation of feature annotation.</text>
</comment>
<evidence type="ECO:0000256" key="2">
    <source>
        <dbReference type="ARBA" id="ARBA00004613"/>
    </source>
</evidence>
<dbReference type="SUPFAM" id="SSF57424">
    <property type="entry name" value="LDL receptor-like module"/>
    <property type="match status" value="2"/>
</dbReference>
<keyword evidence="13" id="KW-0325">Glycoprotein</keyword>
<organism evidence="16">
    <name type="scientific">Anopheles triannulatus</name>
    <dbReference type="NCBI Taxonomy" id="58253"/>
    <lineage>
        <taxon>Eukaryota</taxon>
        <taxon>Metazoa</taxon>
        <taxon>Ecdysozoa</taxon>
        <taxon>Arthropoda</taxon>
        <taxon>Hexapoda</taxon>
        <taxon>Insecta</taxon>
        <taxon>Pterygota</taxon>
        <taxon>Neoptera</taxon>
        <taxon>Endopterygota</taxon>
        <taxon>Diptera</taxon>
        <taxon>Nematocera</taxon>
        <taxon>Culicoidea</taxon>
        <taxon>Culicidae</taxon>
        <taxon>Anophelinae</taxon>
        <taxon>Anopheles</taxon>
    </lineage>
</organism>
<dbReference type="GO" id="GO:0006897">
    <property type="term" value="P:endocytosis"/>
    <property type="evidence" value="ECO:0007669"/>
    <property type="project" value="UniProtKB-KW"/>
</dbReference>
<dbReference type="InterPro" id="IPR002172">
    <property type="entry name" value="LDrepeatLR_classA_rpt"/>
</dbReference>
<keyword evidence="10" id="KW-0472">Membrane</keyword>
<dbReference type="GO" id="GO:0005886">
    <property type="term" value="C:plasma membrane"/>
    <property type="evidence" value="ECO:0007669"/>
    <property type="project" value="UniProtKB-SubCell"/>
</dbReference>
<dbReference type="InterPro" id="IPR036055">
    <property type="entry name" value="LDL_receptor-like_sf"/>
</dbReference>
<evidence type="ECO:0000256" key="9">
    <source>
        <dbReference type="ARBA" id="ARBA00022989"/>
    </source>
</evidence>
<dbReference type="FunFam" id="4.10.400.10:FF:000030">
    <property type="entry name" value="Sortilin related receptor 1"/>
    <property type="match status" value="1"/>
</dbReference>
<evidence type="ECO:0000256" key="14">
    <source>
        <dbReference type="PROSITE-ProRule" id="PRU00124"/>
    </source>
</evidence>
<keyword evidence="3" id="KW-1003">Cell membrane</keyword>
<dbReference type="PRINTS" id="PR00261">
    <property type="entry name" value="LDLRECEPTOR"/>
</dbReference>
<evidence type="ECO:0000256" key="7">
    <source>
        <dbReference type="ARBA" id="ARBA00022692"/>
    </source>
</evidence>
<dbReference type="FunFam" id="4.10.400.10:FF:000113">
    <property type="entry name" value="Low-density lipoprotein receptor-related protein 8"/>
    <property type="match status" value="1"/>
</dbReference>
<feature type="disulfide bond" evidence="14">
    <location>
        <begin position="77"/>
        <end position="95"/>
    </location>
</feature>
<evidence type="ECO:0000256" key="5">
    <source>
        <dbReference type="ARBA" id="ARBA00022536"/>
    </source>
</evidence>
<feature type="disulfide bond" evidence="14">
    <location>
        <begin position="70"/>
        <end position="82"/>
    </location>
</feature>
<protein>
    <submittedName>
        <fullName evidence="16">Putative lipophorin receptor</fullName>
    </submittedName>
</protein>
<dbReference type="Pfam" id="PF00057">
    <property type="entry name" value="Ldl_recept_a"/>
    <property type="match status" value="2"/>
</dbReference>
<dbReference type="InterPro" id="IPR023415">
    <property type="entry name" value="LDLR_class-A_CS"/>
</dbReference>
<dbReference type="PROSITE" id="PS01209">
    <property type="entry name" value="LDLRA_1"/>
    <property type="match status" value="2"/>
</dbReference>
<dbReference type="AlphaFoldDB" id="A0A2M4AYU0"/>
<dbReference type="SMART" id="SM00192">
    <property type="entry name" value="LDLa"/>
    <property type="match status" value="2"/>
</dbReference>
<keyword evidence="6" id="KW-0254">Endocytosis</keyword>
<keyword evidence="9" id="KW-1133">Transmembrane helix</keyword>
<keyword evidence="8" id="KW-0677">Repeat</keyword>
<dbReference type="Gene3D" id="4.10.400.10">
    <property type="entry name" value="Low-density Lipoprotein Receptor"/>
    <property type="match status" value="2"/>
</dbReference>
<keyword evidence="7" id="KW-0812">Transmembrane</keyword>
<dbReference type="CDD" id="cd00112">
    <property type="entry name" value="LDLa"/>
    <property type="match status" value="2"/>
</dbReference>
<comment type="subcellular location">
    <subcellularLocation>
        <location evidence="1">Cell membrane</location>
        <topology evidence="1">Single-pass type I membrane protein</topology>
    </subcellularLocation>
    <subcellularLocation>
        <location evidence="2">Secreted</location>
    </subcellularLocation>
</comment>
<dbReference type="EMBL" id="GGFK01012630">
    <property type="protein sequence ID" value="MBW45951.1"/>
    <property type="molecule type" value="Transcribed_RNA"/>
</dbReference>
<evidence type="ECO:0000256" key="13">
    <source>
        <dbReference type="ARBA" id="ARBA00023180"/>
    </source>
</evidence>
<evidence type="ECO:0000256" key="10">
    <source>
        <dbReference type="ARBA" id="ARBA00023136"/>
    </source>
</evidence>
<evidence type="ECO:0000256" key="3">
    <source>
        <dbReference type="ARBA" id="ARBA00022475"/>
    </source>
</evidence>
<keyword evidence="12 16" id="KW-0675">Receptor</keyword>
<accession>A0A2M4AYU0</accession>
<keyword evidence="15" id="KW-0732">Signal</keyword>
<dbReference type="PANTHER" id="PTHR24270">
    <property type="entry name" value="LOW-DENSITY LIPOPROTEIN RECEPTOR-RELATED"/>
    <property type="match status" value="1"/>
</dbReference>
<evidence type="ECO:0000256" key="1">
    <source>
        <dbReference type="ARBA" id="ARBA00004251"/>
    </source>
</evidence>
<name>A0A2M4AYU0_9DIPT</name>
<keyword evidence="11 14" id="KW-1015">Disulfide bond</keyword>